<comment type="caution">
    <text evidence="4">The sequence shown here is derived from an EMBL/GenBank/DDBJ whole genome shotgun (WGS) entry which is preliminary data.</text>
</comment>
<sequence>MTRPTKRQPKKNAPAKKAAKKRVTRECRISEPSLTPKQQMFCEEYLVDLNATQAAIRAGYSEATAKEIGFENLTKPHIQTEVQRLMVERSKRVELTADRVLQELKVMAFYDPGDLGKASINCPADIAKLPEEVRRAIIGWSWDRNGNFTLKLAGKTQQLELLGRHLKMFAQGIEHSGPDGAPLNSAVGLSPEQLEAVERVRQIRETQSAKREGDGA</sequence>
<name>A0A840UZ16_9BACT</name>
<keyword evidence="1" id="KW-1188">Viral release from host cell</keyword>
<evidence type="ECO:0000256" key="1">
    <source>
        <dbReference type="ARBA" id="ARBA00022612"/>
    </source>
</evidence>
<dbReference type="RefSeq" id="WP_221285069.1">
    <property type="nucleotide sequence ID" value="NZ_JACHFD010000006.1"/>
</dbReference>
<keyword evidence="2" id="KW-0231">Viral genome packaging</keyword>
<evidence type="ECO:0000313" key="4">
    <source>
        <dbReference type="EMBL" id="MBB5351367.1"/>
    </source>
</evidence>
<reference evidence="4 5" key="1">
    <citation type="submission" date="2020-08" db="EMBL/GenBank/DDBJ databases">
        <title>Genomic Encyclopedia of Type Strains, Phase IV (KMG-IV): sequencing the most valuable type-strain genomes for metagenomic binning, comparative biology and taxonomic classification.</title>
        <authorList>
            <person name="Goeker M."/>
        </authorList>
    </citation>
    <scope>NUCLEOTIDE SEQUENCE [LARGE SCALE GENOMIC DNA]</scope>
    <source>
        <strain evidence="4 5">YC6886</strain>
    </source>
</reference>
<dbReference type="InterPro" id="IPR052404">
    <property type="entry name" value="SPP1-like_terminase"/>
</dbReference>
<dbReference type="PANTHER" id="PTHR41328">
    <property type="entry name" value="TERMINASE SMALL SUBUNIT-RELATED"/>
    <property type="match status" value="1"/>
</dbReference>
<accession>A0A840UZ16</accession>
<organism evidence="4 5">
    <name type="scientific">Haloferula luteola</name>
    <dbReference type="NCBI Taxonomy" id="595692"/>
    <lineage>
        <taxon>Bacteria</taxon>
        <taxon>Pseudomonadati</taxon>
        <taxon>Verrucomicrobiota</taxon>
        <taxon>Verrucomicrobiia</taxon>
        <taxon>Verrucomicrobiales</taxon>
        <taxon>Verrucomicrobiaceae</taxon>
        <taxon>Haloferula</taxon>
    </lineage>
</organism>
<gene>
    <name evidence="4" type="ORF">HNR46_001603</name>
</gene>
<dbReference type="AlphaFoldDB" id="A0A840UZ16"/>
<dbReference type="EMBL" id="JACHFD010000006">
    <property type="protein sequence ID" value="MBB5351367.1"/>
    <property type="molecule type" value="Genomic_DNA"/>
</dbReference>
<dbReference type="Proteomes" id="UP000557717">
    <property type="component" value="Unassembled WGS sequence"/>
</dbReference>
<protein>
    <submittedName>
        <fullName evidence="4">Phage terminase small subunit</fullName>
    </submittedName>
</protein>
<dbReference type="InterPro" id="IPR005335">
    <property type="entry name" value="Terminase_ssu"/>
</dbReference>
<evidence type="ECO:0000256" key="3">
    <source>
        <dbReference type="SAM" id="MobiDB-lite"/>
    </source>
</evidence>
<dbReference type="Gene3D" id="1.10.10.1400">
    <property type="entry name" value="Terminase, small subunit, N-terminal DNA-binding domain, HTH motif"/>
    <property type="match status" value="1"/>
</dbReference>
<feature type="region of interest" description="Disordered" evidence="3">
    <location>
        <begin position="1"/>
        <end position="23"/>
    </location>
</feature>
<proteinExistence type="predicted"/>
<dbReference type="InterPro" id="IPR038713">
    <property type="entry name" value="Terminase_Gp1_N_sf"/>
</dbReference>
<keyword evidence="5" id="KW-1185">Reference proteome</keyword>
<dbReference type="PANTHER" id="PTHR41328:SF2">
    <property type="entry name" value="TERMINASE SMALL SUBUNIT"/>
    <property type="match status" value="1"/>
</dbReference>
<dbReference type="GO" id="GO:0051276">
    <property type="term" value="P:chromosome organization"/>
    <property type="evidence" value="ECO:0007669"/>
    <property type="project" value="InterPro"/>
</dbReference>
<evidence type="ECO:0000313" key="5">
    <source>
        <dbReference type="Proteomes" id="UP000557717"/>
    </source>
</evidence>
<dbReference type="Pfam" id="PF03592">
    <property type="entry name" value="Terminase_2"/>
    <property type="match status" value="1"/>
</dbReference>
<evidence type="ECO:0000256" key="2">
    <source>
        <dbReference type="ARBA" id="ARBA00023219"/>
    </source>
</evidence>